<dbReference type="AlphaFoldDB" id="A0A8X7P563"/>
<protein>
    <submittedName>
        <fullName evidence="1">Uncharacterized protein</fullName>
    </submittedName>
</protein>
<dbReference type="OrthoDB" id="6359816at2759"/>
<dbReference type="Proteomes" id="UP000886595">
    <property type="component" value="Unassembled WGS sequence"/>
</dbReference>
<organism evidence="1 2">
    <name type="scientific">Brassica carinata</name>
    <name type="common">Ethiopian mustard</name>
    <name type="synonym">Abyssinian cabbage</name>
    <dbReference type="NCBI Taxonomy" id="52824"/>
    <lineage>
        <taxon>Eukaryota</taxon>
        <taxon>Viridiplantae</taxon>
        <taxon>Streptophyta</taxon>
        <taxon>Embryophyta</taxon>
        <taxon>Tracheophyta</taxon>
        <taxon>Spermatophyta</taxon>
        <taxon>Magnoliopsida</taxon>
        <taxon>eudicotyledons</taxon>
        <taxon>Gunneridae</taxon>
        <taxon>Pentapetalae</taxon>
        <taxon>rosids</taxon>
        <taxon>malvids</taxon>
        <taxon>Brassicales</taxon>
        <taxon>Brassicaceae</taxon>
        <taxon>Brassiceae</taxon>
        <taxon>Brassica</taxon>
    </lineage>
</organism>
<gene>
    <name evidence="1" type="ORF">Bca52824_093079</name>
</gene>
<dbReference type="Gene3D" id="1.25.40.420">
    <property type="match status" value="1"/>
</dbReference>
<accession>A0A8X7P563</accession>
<name>A0A8X7P563_BRACI</name>
<reference evidence="1 2" key="1">
    <citation type="submission" date="2020-02" db="EMBL/GenBank/DDBJ databases">
        <authorList>
            <person name="Ma Q."/>
            <person name="Huang Y."/>
            <person name="Song X."/>
            <person name="Pei D."/>
        </authorList>
    </citation>
    <scope>NUCLEOTIDE SEQUENCE [LARGE SCALE GENOMIC DNA]</scope>
    <source>
        <strain evidence="1">Sxm20200214</strain>
        <tissue evidence="1">Leaf</tissue>
    </source>
</reference>
<proteinExistence type="predicted"/>
<evidence type="ECO:0000313" key="2">
    <source>
        <dbReference type="Proteomes" id="UP000886595"/>
    </source>
</evidence>
<sequence>MNERAVSEDVTLENIGGMYDLSEAFHAMSLRQACILFIVEHFDKLSTMHGQNQLVQRTIPEIREYFCRALTKSTTNLQNLRL</sequence>
<keyword evidence="2" id="KW-1185">Reference proteome</keyword>
<evidence type="ECO:0000313" key="1">
    <source>
        <dbReference type="EMBL" id="KAG2245095.1"/>
    </source>
</evidence>
<dbReference type="InterPro" id="IPR044282">
    <property type="entry name" value="ABAP1/ARIA"/>
</dbReference>
<dbReference type="EMBL" id="JAAMPC010000038">
    <property type="protein sequence ID" value="KAG2245095.1"/>
    <property type="molecule type" value="Genomic_DNA"/>
</dbReference>
<comment type="caution">
    <text evidence="1">The sequence shown here is derived from an EMBL/GenBank/DDBJ whole genome shotgun (WGS) entry which is preliminary data.</text>
</comment>
<dbReference type="PANTHER" id="PTHR46710:SF1">
    <property type="entry name" value="ARM REPEAT PROTEIN INTERACTING WITH ABF2"/>
    <property type="match status" value="1"/>
</dbReference>
<dbReference type="PANTHER" id="PTHR46710">
    <property type="entry name" value="ARM REPEAT PROTEIN INTERACTING WITH ABF2"/>
    <property type="match status" value="1"/>
</dbReference>